<evidence type="ECO:0000313" key="3">
    <source>
        <dbReference type="Proteomes" id="UP000037460"/>
    </source>
</evidence>
<evidence type="ECO:0000259" key="1">
    <source>
        <dbReference type="SMART" id="SM00479"/>
    </source>
</evidence>
<dbReference type="GO" id="GO:0004535">
    <property type="term" value="F:poly(A)-specific ribonuclease activity"/>
    <property type="evidence" value="ECO:0007669"/>
    <property type="project" value="TreeGrafter"/>
</dbReference>
<dbReference type="OrthoDB" id="16516at2759"/>
<dbReference type="Gene3D" id="3.30.420.10">
    <property type="entry name" value="Ribonuclease H-like superfamily/Ribonuclease H"/>
    <property type="match status" value="1"/>
</dbReference>
<dbReference type="InterPro" id="IPR012337">
    <property type="entry name" value="RNaseH-like_sf"/>
</dbReference>
<comment type="caution">
    <text evidence="2">The sequence shown here is derived from an EMBL/GenBank/DDBJ whole genome shotgun (WGS) entry which is preliminary data.</text>
</comment>
<dbReference type="AlphaFoldDB" id="A0A0M0K357"/>
<feature type="domain" description="Exonuclease" evidence="1">
    <location>
        <begin position="87"/>
        <end position="266"/>
    </location>
</feature>
<keyword evidence="3" id="KW-1185">Reference proteome</keyword>
<gene>
    <name evidence="2" type="ORF">Ctob_011030</name>
</gene>
<dbReference type="InterPro" id="IPR050785">
    <property type="entry name" value="PAN2-PAN3_catalytic_subunit"/>
</dbReference>
<dbReference type="PANTHER" id="PTHR15728">
    <property type="entry name" value="DEADENYLATION COMPLEX CATALYTIC SUBUNIT PAN2"/>
    <property type="match status" value="1"/>
</dbReference>
<dbReference type="Pfam" id="PF00929">
    <property type="entry name" value="RNase_T"/>
    <property type="match status" value="1"/>
</dbReference>
<dbReference type="CDD" id="cd06143">
    <property type="entry name" value="PAN2_exo"/>
    <property type="match status" value="1"/>
</dbReference>
<dbReference type="InterPro" id="IPR013520">
    <property type="entry name" value="Ribonucl_H"/>
</dbReference>
<dbReference type="GO" id="GO:0003676">
    <property type="term" value="F:nucleic acid binding"/>
    <property type="evidence" value="ECO:0007669"/>
    <property type="project" value="InterPro"/>
</dbReference>
<sequence>VLTAHSQWKRPCVALYTAEDLSQRLAALPLEAPATIESAAELSDDFSLSVPPRATNTLGEVLVPTFTPLALSELPIRRGFKVAIDAEFVAVSREETRLDQRGRTVVVKPARLALARVSCVRGEGARAGIPFIDSYVQQAEPVIDYLTRFSGLQPGDLDPSVSRHHIETMKAAYLKLRQLIDAGATLIGHGLQKDFEMINVVVPKESVIDTVDLFWLVGNRRMSLRFLAWHVLGQSMSTRMHDTHDSIEDARTALALYNKYVQLEAEGLVEETLQQLYDIGRDTGWEVPDG</sequence>
<dbReference type="GO" id="GO:0031251">
    <property type="term" value="C:PAN complex"/>
    <property type="evidence" value="ECO:0007669"/>
    <property type="project" value="TreeGrafter"/>
</dbReference>
<name>A0A0M0K357_9EUKA</name>
<dbReference type="PANTHER" id="PTHR15728:SF0">
    <property type="entry name" value="PAN2-PAN3 DEADENYLATION COMPLEX CATALYTIC SUBUNIT PAN2"/>
    <property type="match status" value="1"/>
</dbReference>
<dbReference type="InterPro" id="IPR036397">
    <property type="entry name" value="RNaseH_sf"/>
</dbReference>
<dbReference type="Proteomes" id="UP000037460">
    <property type="component" value="Unassembled WGS sequence"/>
</dbReference>
<accession>A0A0M0K357</accession>
<dbReference type="SMART" id="SM00479">
    <property type="entry name" value="EXOIII"/>
    <property type="match status" value="1"/>
</dbReference>
<evidence type="ECO:0000313" key="2">
    <source>
        <dbReference type="EMBL" id="KOO32823.1"/>
    </source>
</evidence>
<feature type="non-terminal residue" evidence="2">
    <location>
        <position position="1"/>
    </location>
</feature>
<dbReference type="EMBL" id="JWZX01001676">
    <property type="protein sequence ID" value="KOO32823.1"/>
    <property type="molecule type" value="Genomic_DNA"/>
</dbReference>
<dbReference type="GO" id="GO:0000932">
    <property type="term" value="C:P-body"/>
    <property type="evidence" value="ECO:0007669"/>
    <property type="project" value="TreeGrafter"/>
</dbReference>
<protein>
    <submittedName>
        <fullName evidence="2">Pab-dependent poly-specific ribonuclease subunit 2-like protein</fullName>
    </submittedName>
</protein>
<dbReference type="GO" id="GO:0000289">
    <property type="term" value="P:nuclear-transcribed mRNA poly(A) tail shortening"/>
    <property type="evidence" value="ECO:0007669"/>
    <property type="project" value="TreeGrafter"/>
</dbReference>
<reference evidence="3" key="1">
    <citation type="journal article" date="2015" name="PLoS Genet.">
        <title>Genome Sequence and Transcriptome Analyses of Chrysochromulina tobin: Metabolic Tools for Enhanced Algal Fitness in the Prominent Order Prymnesiales (Haptophyceae).</title>
        <authorList>
            <person name="Hovde B.T."/>
            <person name="Deodato C.R."/>
            <person name="Hunsperger H.M."/>
            <person name="Ryken S.A."/>
            <person name="Yost W."/>
            <person name="Jha R.K."/>
            <person name="Patterson J."/>
            <person name="Monnat R.J. Jr."/>
            <person name="Barlow S.B."/>
            <person name="Starkenburg S.R."/>
            <person name="Cattolico R.A."/>
        </authorList>
    </citation>
    <scope>NUCLEOTIDE SEQUENCE</scope>
    <source>
        <strain evidence="3">CCMP291</strain>
    </source>
</reference>
<proteinExistence type="predicted"/>
<dbReference type="SUPFAM" id="SSF53098">
    <property type="entry name" value="Ribonuclease H-like"/>
    <property type="match status" value="1"/>
</dbReference>
<organism evidence="2 3">
    <name type="scientific">Chrysochromulina tobinii</name>
    <dbReference type="NCBI Taxonomy" id="1460289"/>
    <lineage>
        <taxon>Eukaryota</taxon>
        <taxon>Haptista</taxon>
        <taxon>Haptophyta</taxon>
        <taxon>Prymnesiophyceae</taxon>
        <taxon>Prymnesiales</taxon>
        <taxon>Chrysochromulinaceae</taxon>
        <taxon>Chrysochromulina</taxon>
    </lineage>
</organism>